<dbReference type="Proteomes" id="UP001629246">
    <property type="component" value="Unassembled WGS sequence"/>
</dbReference>
<feature type="chain" id="PRO_5046324392" evidence="2">
    <location>
        <begin position="41"/>
        <end position="364"/>
    </location>
</feature>
<evidence type="ECO:0000256" key="2">
    <source>
        <dbReference type="SAM" id="SignalP"/>
    </source>
</evidence>
<gene>
    <name evidence="3" type="ORF">PQR62_10580</name>
</gene>
<dbReference type="Pfam" id="PF13416">
    <property type="entry name" value="SBP_bac_8"/>
    <property type="match status" value="1"/>
</dbReference>
<dbReference type="SUPFAM" id="SSF53850">
    <property type="entry name" value="Periplasmic binding protein-like II"/>
    <property type="match status" value="1"/>
</dbReference>
<evidence type="ECO:0000313" key="4">
    <source>
        <dbReference type="Proteomes" id="UP001629246"/>
    </source>
</evidence>
<comment type="caution">
    <text evidence="3">The sequence shown here is derived from an EMBL/GenBank/DDBJ whole genome shotgun (WGS) entry which is preliminary data.</text>
</comment>
<organism evidence="3 4">
    <name type="scientific">Herbaspirillum lusitanum</name>
    <dbReference type="NCBI Taxonomy" id="213312"/>
    <lineage>
        <taxon>Bacteria</taxon>
        <taxon>Pseudomonadati</taxon>
        <taxon>Pseudomonadota</taxon>
        <taxon>Betaproteobacteria</taxon>
        <taxon>Burkholderiales</taxon>
        <taxon>Oxalobacteraceae</taxon>
        <taxon>Herbaspirillum</taxon>
    </lineage>
</organism>
<dbReference type="PANTHER" id="PTHR30006:SF2">
    <property type="entry name" value="ABC TRANSPORTER SUBSTRATE-BINDING PROTEIN"/>
    <property type="match status" value="1"/>
</dbReference>
<evidence type="ECO:0000256" key="1">
    <source>
        <dbReference type="ARBA" id="ARBA00022729"/>
    </source>
</evidence>
<protein>
    <submittedName>
        <fullName evidence="3">Extracellular solute-binding protein</fullName>
    </submittedName>
</protein>
<feature type="signal peptide" evidence="2">
    <location>
        <begin position="1"/>
        <end position="40"/>
    </location>
</feature>
<evidence type="ECO:0000313" key="3">
    <source>
        <dbReference type="EMBL" id="MFL9924713.1"/>
    </source>
</evidence>
<accession>A0ABW9A7K8</accession>
<reference evidence="3 4" key="1">
    <citation type="journal article" date="2024" name="Chem. Sci.">
        <title>Discovery of megapolipeptins by genome mining of a Burkholderiales bacteria collection.</title>
        <authorList>
            <person name="Paulo B.S."/>
            <person name="Recchia M.J.J."/>
            <person name="Lee S."/>
            <person name="Fergusson C.H."/>
            <person name="Romanowski S.B."/>
            <person name="Hernandez A."/>
            <person name="Krull N."/>
            <person name="Liu D.Y."/>
            <person name="Cavanagh H."/>
            <person name="Bos A."/>
            <person name="Gray C.A."/>
            <person name="Murphy B.T."/>
            <person name="Linington R.G."/>
            <person name="Eustaquio A.S."/>
        </authorList>
    </citation>
    <scope>NUCLEOTIDE SEQUENCE [LARGE SCALE GENOMIC DNA]</scope>
    <source>
        <strain evidence="3 4">RL21-008-BIB-A</strain>
    </source>
</reference>
<keyword evidence="4" id="KW-1185">Reference proteome</keyword>
<dbReference type="PANTHER" id="PTHR30006">
    <property type="entry name" value="THIAMINE-BINDING PERIPLASMIC PROTEIN-RELATED"/>
    <property type="match status" value="1"/>
</dbReference>
<proteinExistence type="predicted"/>
<dbReference type="Gene3D" id="3.40.190.10">
    <property type="entry name" value="Periplasmic binding protein-like II"/>
    <property type="match status" value="2"/>
</dbReference>
<dbReference type="EMBL" id="JAQQFM010000004">
    <property type="protein sequence ID" value="MFL9924713.1"/>
    <property type="molecule type" value="Genomic_DNA"/>
</dbReference>
<dbReference type="InterPro" id="IPR006059">
    <property type="entry name" value="SBP"/>
</dbReference>
<sequence>MMSPSRPPAFARPSFRQPSRLLACTAALAVLTTASFAAHAQTKTLYIGMNGGNMEKTYTQFVFGPFEQKNNVKVVVVPGGSSDILAKAQAAKDKPQMHVMFLDDGVMYRAIGMGLCEKQKPNPGLAGLLPVAHIKDDMATGVTISMTGLAYNTKVYADKGWAPPTSWLDMADPKLKGKLVFQSLSSSTFGLHAFLAFNKLKGGTDSNVEPGFSAWPKTIGPNVVEYIASSAKISEMAQTGEAALFPYTPTQVTILKSKGIPVEYVQPKEGAVVLMVAQCVIANNSEPQLAQELAAYLLSPEAQGKALENGSFNPTNTKVQVTGPAAAEQKRMNEFLKNSRAVDWDEINKNRAVWNTRWNRTIER</sequence>
<name>A0ABW9A7K8_9BURK</name>
<keyword evidence="1 2" id="KW-0732">Signal</keyword>